<name>A0A2U3LDM6_9BACT</name>
<organism evidence="1 2">
    <name type="scientific">Candidatus Sulfotelmatobacter kueseliae</name>
    <dbReference type="NCBI Taxonomy" id="2042962"/>
    <lineage>
        <taxon>Bacteria</taxon>
        <taxon>Pseudomonadati</taxon>
        <taxon>Acidobacteriota</taxon>
        <taxon>Terriglobia</taxon>
        <taxon>Terriglobales</taxon>
        <taxon>Candidatus Korobacteraceae</taxon>
        <taxon>Candidatus Sulfotelmatobacter</taxon>
    </lineage>
</organism>
<proteinExistence type="predicted"/>
<gene>
    <name evidence="1" type="ORF">SBA1_980028</name>
</gene>
<reference evidence="2" key="1">
    <citation type="submission" date="2018-02" db="EMBL/GenBank/DDBJ databases">
        <authorList>
            <person name="Hausmann B."/>
        </authorList>
    </citation>
    <scope>NUCLEOTIDE SEQUENCE [LARGE SCALE GENOMIC DNA]</scope>
    <source>
        <strain evidence="2">Peat soil MAG SbA1</strain>
    </source>
</reference>
<evidence type="ECO:0000313" key="2">
    <source>
        <dbReference type="Proteomes" id="UP000238701"/>
    </source>
</evidence>
<evidence type="ECO:0000313" key="1">
    <source>
        <dbReference type="EMBL" id="SPF50025.1"/>
    </source>
</evidence>
<sequence length="69" mass="7630">MGSHLLRHLWPGAVRGSGLLFLGLHLPLVRACSDERARAPAEADDVYRLLLEIQNQSEPSEELAVNVLQ</sequence>
<accession>A0A2U3LDM6</accession>
<dbReference type="AlphaFoldDB" id="A0A2U3LDM6"/>
<dbReference type="EMBL" id="OMOD01000197">
    <property type="protein sequence ID" value="SPF50025.1"/>
    <property type="molecule type" value="Genomic_DNA"/>
</dbReference>
<dbReference type="Proteomes" id="UP000238701">
    <property type="component" value="Unassembled WGS sequence"/>
</dbReference>
<protein>
    <submittedName>
        <fullName evidence="1">Uncharacterized protein</fullName>
    </submittedName>
</protein>